<feature type="domain" description="CCHC-type" evidence="3">
    <location>
        <begin position="142"/>
        <end position="157"/>
    </location>
</feature>
<evidence type="ECO:0000256" key="2">
    <source>
        <dbReference type="SAM" id="MobiDB-lite"/>
    </source>
</evidence>
<dbReference type="GO" id="GO:0008270">
    <property type="term" value="F:zinc ion binding"/>
    <property type="evidence" value="ECO:0007669"/>
    <property type="project" value="UniProtKB-KW"/>
</dbReference>
<evidence type="ECO:0000313" key="5">
    <source>
        <dbReference type="Proteomes" id="UP000324897"/>
    </source>
</evidence>
<dbReference type="GO" id="GO:0003676">
    <property type="term" value="F:nucleic acid binding"/>
    <property type="evidence" value="ECO:0007669"/>
    <property type="project" value="InterPro"/>
</dbReference>
<dbReference type="Proteomes" id="UP000324897">
    <property type="component" value="Unassembled WGS sequence"/>
</dbReference>
<evidence type="ECO:0000256" key="1">
    <source>
        <dbReference type="PROSITE-ProRule" id="PRU00047"/>
    </source>
</evidence>
<keyword evidence="1" id="KW-0479">Metal-binding</keyword>
<feature type="non-terminal residue" evidence="4">
    <location>
        <position position="1"/>
    </location>
</feature>
<dbReference type="PROSITE" id="PS50158">
    <property type="entry name" value="ZF_CCHC"/>
    <property type="match status" value="1"/>
</dbReference>
<dbReference type="PANTHER" id="PTHR33170:SF51">
    <property type="entry name" value="CCHC-TYPE DOMAIN-CONTAINING PROTEIN"/>
    <property type="match status" value="1"/>
</dbReference>
<gene>
    <name evidence="4" type="ORF">EJB05_37042</name>
</gene>
<proteinExistence type="predicted"/>
<keyword evidence="1" id="KW-0862">Zinc</keyword>
<protein>
    <recommendedName>
        <fullName evidence="3">CCHC-type domain-containing protein</fullName>
    </recommendedName>
</protein>
<dbReference type="SUPFAM" id="SSF57756">
    <property type="entry name" value="Retrovirus zinc finger-like domains"/>
    <property type="match status" value="1"/>
</dbReference>
<dbReference type="Pfam" id="PF00098">
    <property type="entry name" value="zf-CCHC"/>
    <property type="match status" value="1"/>
</dbReference>
<evidence type="ECO:0000259" key="3">
    <source>
        <dbReference type="PROSITE" id="PS50158"/>
    </source>
</evidence>
<dbReference type="Gene3D" id="4.10.60.10">
    <property type="entry name" value="Zinc finger, CCHC-type"/>
    <property type="match status" value="1"/>
</dbReference>
<dbReference type="SMART" id="SM00343">
    <property type="entry name" value="ZnF_C2HC"/>
    <property type="match status" value="1"/>
</dbReference>
<feature type="region of interest" description="Disordered" evidence="2">
    <location>
        <begin position="33"/>
        <end position="129"/>
    </location>
</feature>
<dbReference type="InterPro" id="IPR001878">
    <property type="entry name" value="Znf_CCHC"/>
</dbReference>
<feature type="region of interest" description="Disordered" evidence="2">
    <location>
        <begin position="311"/>
        <end position="374"/>
    </location>
</feature>
<feature type="compositionally biased region" description="Low complexity" evidence="2">
    <location>
        <begin position="89"/>
        <end position="114"/>
    </location>
</feature>
<dbReference type="OrthoDB" id="8066754at2759"/>
<comment type="caution">
    <text evidence="4">The sequence shown here is derived from an EMBL/GenBank/DDBJ whole genome shotgun (WGS) entry which is preliminary data.</text>
</comment>
<name>A0A5J9TQK9_9POAL</name>
<reference evidence="4 5" key="1">
    <citation type="journal article" date="2019" name="Sci. Rep.">
        <title>A high-quality genome of Eragrostis curvula grass provides insights into Poaceae evolution and supports new strategies to enhance forage quality.</title>
        <authorList>
            <person name="Carballo J."/>
            <person name="Santos B.A.C.M."/>
            <person name="Zappacosta D."/>
            <person name="Garbus I."/>
            <person name="Selva J.P."/>
            <person name="Gallo C.A."/>
            <person name="Diaz A."/>
            <person name="Albertini E."/>
            <person name="Caccamo M."/>
            <person name="Echenique V."/>
        </authorList>
    </citation>
    <scope>NUCLEOTIDE SEQUENCE [LARGE SCALE GENOMIC DNA]</scope>
    <source>
        <strain evidence="5">cv. Victoria</strain>
        <tissue evidence="4">Leaf</tissue>
    </source>
</reference>
<dbReference type="EMBL" id="RWGY01000031">
    <property type="protein sequence ID" value="TVU13622.1"/>
    <property type="molecule type" value="Genomic_DNA"/>
</dbReference>
<evidence type="ECO:0000313" key="4">
    <source>
        <dbReference type="EMBL" id="TVU13622.1"/>
    </source>
</evidence>
<feature type="compositionally biased region" description="Acidic residues" evidence="2">
    <location>
        <begin position="319"/>
        <end position="336"/>
    </location>
</feature>
<organism evidence="4 5">
    <name type="scientific">Eragrostis curvula</name>
    <name type="common">weeping love grass</name>
    <dbReference type="NCBI Taxonomy" id="38414"/>
    <lineage>
        <taxon>Eukaryota</taxon>
        <taxon>Viridiplantae</taxon>
        <taxon>Streptophyta</taxon>
        <taxon>Embryophyta</taxon>
        <taxon>Tracheophyta</taxon>
        <taxon>Spermatophyta</taxon>
        <taxon>Magnoliopsida</taxon>
        <taxon>Liliopsida</taxon>
        <taxon>Poales</taxon>
        <taxon>Poaceae</taxon>
        <taxon>PACMAD clade</taxon>
        <taxon>Chloridoideae</taxon>
        <taxon>Eragrostideae</taxon>
        <taxon>Eragrostidinae</taxon>
        <taxon>Eragrostis</taxon>
    </lineage>
</organism>
<keyword evidence="1" id="KW-0863">Zinc-finger</keyword>
<sequence>LEPVPGIRPTLVLARHAATAADGVWILSSHGAATTSPTPAPAAIPPESSAPAAVQPTASEAEESGHGVQATKAAEHRKRRCPGQRERQVAGSLGSGSQVSGSQKQEQKQESGIGMSKMEGKQVVEEKGESSNKSLAKYKVVCYNCSESGHYSTKCPKPKLCLREEIMQLMDVRSGRNHNSQPSSLVVQVRGSEVTKEEIIRNLQKIFDKDWSWCIRELGEYSYSIRFPPDSKVESIVFGGTTYFYLDKEGVMVSLKAWSGEVQPVEELVDTWMVIIKVAVRDPTKIPRTRLMEMAKKIYLISFKVEGAEQVGGGNNPDNFDDDDLLGDDQGMEESDTNSKMDTDKSQTPSNTESKSKEDKGAGSSKNPAGSKTVSMWAGLFREIEKEVTAAEEHTL</sequence>
<dbReference type="PANTHER" id="PTHR33170">
    <property type="entry name" value="DUF4283 DOMAIN-CONTAINING PROTEIN-RELATED"/>
    <property type="match status" value="1"/>
</dbReference>
<keyword evidence="5" id="KW-1185">Reference proteome</keyword>
<dbReference type="InterPro" id="IPR036875">
    <property type="entry name" value="Znf_CCHC_sf"/>
</dbReference>
<feature type="compositionally biased region" description="Basic and acidic residues" evidence="2">
    <location>
        <begin position="118"/>
        <end position="129"/>
    </location>
</feature>
<dbReference type="AlphaFoldDB" id="A0A5J9TQK9"/>
<accession>A0A5J9TQK9</accession>
<feature type="compositionally biased region" description="Polar residues" evidence="2">
    <location>
        <begin position="364"/>
        <end position="374"/>
    </location>
</feature>